<comment type="caution">
    <text evidence="1">The sequence shown here is derived from an EMBL/GenBank/DDBJ whole genome shotgun (WGS) entry which is preliminary data.</text>
</comment>
<name>A0ABP1R307_9HEXA</name>
<keyword evidence="2" id="KW-1185">Reference proteome</keyword>
<dbReference type="EMBL" id="CAXLJM020000051">
    <property type="protein sequence ID" value="CAL8115512.1"/>
    <property type="molecule type" value="Genomic_DNA"/>
</dbReference>
<protein>
    <submittedName>
        <fullName evidence="1">Uncharacterized protein</fullName>
    </submittedName>
</protein>
<evidence type="ECO:0000313" key="1">
    <source>
        <dbReference type="EMBL" id="CAL8115512.1"/>
    </source>
</evidence>
<accession>A0ABP1R307</accession>
<gene>
    <name evidence="1" type="ORF">ODALV1_LOCUS16888</name>
</gene>
<proteinExistence type="predicted"/>
<evidence type="ECO:0000313" key="2">
    <source>
        <dbReference type="Proteomes" id="UP001642540"/>
    </source>
</evidence>
<dbReference type="Proteomes" id="UP001642540">
    <property type="component" value="Unassembled WGS sequence"/>
</dbReference>
<sequence>MRMDGGKRVWTTLKGDLDLSKWINGEAQKLENGCNGTLEGEGQGESPLNIAKDKVTDAKLDHLMRATASALLGDESIDLYKKANFEHKLAKLEAKICNSLLPSWFLEAHTTCELQNYLLNLYKNHLVIFTPQVEWFEDDSCHELSVPIISVTAGILLCDDAYKFYVLTRMKGRIENKTLWSLTKLPMLGEVPKLFEGTVLNTEFKKQLTYDKNWYLFLKHFLEITLKPATMFRVGRHLIVFG</sequence>
<reference evidence="1 2" key="1">
    <citation type="submission" date="2024-08" db="EMBL/GenBank/DDBJ databases">
        <authorList>
            <person name="Cucini C."/>
            <person name="Frati F."/>
        </authorList>
    </citation>
    <scope>NUCLEOTIDE SEQUENCE [LARGE SCALE GENOMIC DNA]</scope>
</reference>
<organism evidence="1 2">
    <name type="scientific">Orchesella dallaii</name>
    <dbReference type="NCBI Taxonomy" id="48710"/>
    <lineage>
        <taxon>Eukaryota</taxon>
        <taxon>Metazoa</taxon>
        <taxon>Ecdysozoa</taxon>
        <taxon>Arthropoda</taxon>
        <taxon>Hexapoda</taxon>
        <taxon>Collembola</taxon>
        <taxon>Entomobryomorpha</taxon>
        <taxon>Entomobryoidea</taxon>
        <taxon>Orchesellidae</taxon>
        <taxon>Orchesellinae</taxon>
        <taxon>Orchesella</taxon>
    </lineage>
</organism>